<gene>
    <name evidence="5" type="ORF">FOTG_15780</name>
</gene>
<reference evidence="5" key="2">
    <citation type="submission" date="2012-05" db="EMBL/GenBank/DDBJ databases">
        <title>The Genome Annotation of Fusarium oxysporum Cotton.</title>
        <authorList>
            <consortium name="The Broad Institute Genomics Platform"/>
            <person name="Ma L.-J."/>
            <person name="Corby-Kistler H."/>
            <person name="Broz K."/>
            <person name="Gale L.R."/>
            <person name="Jonkers W."/>
            <person name="O'Donnell K."/>
            <person name="Ploetz R."/>
            <person name="Steinberg C."/>
            <person name="Schwartz D.C."/>
            <person name="VanEtten H."/>
            <person name="Zhou S."/>
            <person name="Young S.K."/>
            <person name="Zeng Q."/>
            <person name="Gargeya S."/>
            <person name="Fitzgerald M."/>
            <person name="Abouelleil A."/>
            <person name="Alvarado L."/>
            <person name="Chapman S.B."/>
            <person name="Gainer-Dewar J."/>
            <person name="Goldberg J."/>
            <person name="Griggs A."/>
            <person name="Gujja S."/>
            <person name="Hansen M."/>
            <person name="Howarth C."/>
            <person name="Imamovic A."/>
            <person name="Ireland A."/>
            <person name="Larimer J."/>
            <person name="McCowan C."/>
            <person name="Murphy C."/>
            <person name="Pearson M."/>
            <person name="Poon T.W."/>
            <person name="Priest M."/>
            <person name="Roberts A."/>
            <person name="Saif S."/>
            <person name="Shea T."/>
            <person name="Sykes S."/>
            <person name="Wortman J."/>
            <person name="Nusbaum C."/>
            <person name="Birren B."/>
        </authorList>
    </citation>
    <scope>NUCLEOTIDE SEQUENCE</scope>
    <source>
        <strain evidence="5">25433</strain>
    </source>
</reference>
<dbReference type="HOGENOM" id="CLU_003212_2_0_1"/>
<feature type="compositionally biased region" description="Basic and acidic residues" evidence="3">
    <location>
        <begin position="915"/>
        <end position="930"/>
    </location>
</feature>
<sequence>MDQDTGRAIRMFWPRECVVKLRIARPRAFETEAPGLYEVDGLLVDTQKGIVLTVRRATGPGPFSGVMILRNKQEVEVRPIYCDPVHDFGFLQYNPKSVQHVDLVAGDLVSDPPKASTRFEDLCYVIDKKGDLLDSYITHVDSNPPYRTYPHSKVGYKDFRDFNTHYYEARTRSPAGAVGGPLFNRAKQVVALQTGASPDAFTHYFLPLTYPIHVLRQIQNREEVKRGDIQALFTLKNSCYPHHRGTLIMAHSVLPGGSADGKLEDGDILLKINGGTVIDLPSLNMIFDENIGKNVTILVQRFQRHLELDIAVQNLHETTPSSLLMVDDATFHDVSCHDAYRFRHSCQGVFISSTGHCLQPIDAGAIIQRVRYMPTRNIAEFIDVIRKIPAGTRVLTEFWHPIQQRTRYEVVTIDFGWSPSLKVFRRDGMTGKWDVEVHEKLSATIKTTCNVTSHVPSAHGTASTVAEIRSTSLVHVECRPQSTIEWQDANMKSGLGLVIDAQRGFVLVSRAIVLNSFCDIQVTVADSVVLPASVKCLHPWHHWAIICYDANLVRVPVRSARLSTEDISQGQKITFVGCDGSGEIVEASTSVTKVIAHGLEPLCLCLLTARLINIDRIEVEAALSNECNTGFFIATDATVQGLWIAPERACPNKHRFGINSQEIAAIDEKLSQGVDISFWRLPLELQSVKITDIQAMGVSTEWINKVLAERSDRRMLMVKRTWSQVPHQFQVRDILLSLNGKLVTRPSDVNVTDPEEVCDVVASREGKEITIRASPVPEHDFETTRLATFSGLVVHKPHRTVRHFIDKLPSEIWVASMYPGSPAHRYGVPLRSFIISIDGKSVSCITSLLSVISQIPSNKGFMMVIKDCSGQSREVTLKKDESFFPTTEWRHCPWVPRGWEKVSSDKKRLGHYVERSVKRARPETSQDVDGRPGAQCSPKPLERSFDSVSEDSFDIVG</sequence>
<evidence type="ECO:0000256" key="2">
    <source>
        <dbReference type="ARBA" id="ARBA00022737"/>
    </source>
</evidence>
<dbReference type="GO" id="GO:0006915">
    <property type="term" value="P:apoptotic process"/>
    <property type="evidence" value="ECO:0007669"/>
    <property type="project" value="UniProtKB-KW"/>
</dbReference>
<dbReference type="InterPro" id="IPR036034">
    <property type="entry name" value="PDZ_sf"/>
</dbReference>
<dbReference type="EMBL" id="JH658009">
    <property type="protein sequence ID" value="EXM15878.1"/>
    <property type="molecule type" value="Genomic_DNA"/>
</dbReference>
<evidence type="ECO:0000256" key="3">
    <source>
        <dbReference type="SAM" id="MobiDB-lite"/>
    </source>
</evidence>
<organism evidence="5">
    <name type="scientific">Fusarium oxysporum f. sp. vasinfectum 25433</name>
    <dbReference type="NCBI Taxonomy" id="1089449"/>
    <lineage>
        <taxon>Eukaryota</taxon>
        <taxon>Fungi</taxon>
        <taxon>Dikarya</taxon>
        <taxon>Ascomycota</taxon>
        <taxon>Pezizomycotina</taxon>
        <taxon>Sordariomycetes</taxon>
        <taxon>Hypocreomycetidae</taxon>
        <taxon>Hypocreales</taxon>
        <taxon>Nectriaceae</taxon>
        <taxon>Fusarium</taxon>
        <taxon>Fusarium oxysporum species complex</taxon>
    </lineage>
</organism>
<dbReference type="OrthoDB" id="4217619at2759"/>
<protein>
    <recommendedName>
        <fullName evidence="4">PDZ-like domain-containing protein</fullName>
    </recommendedName>
</protein>
<dbReference type="AlphaFoldDB" id="X0KQN7"/>
<reference evidence="5" key="1">
    <citation type="submission" date="2011-11" db="EMBL/GenBank/DDBJ databases">
        <title>The Genome Sequence of Fusarium oxysporum Cotton.</title>
        <authorList>
            <consortium name="The Broad Institute Genome Sequencing Platform"/>
            <person name="Ma L.-J."/>
            <person name="Gale L.R."/>
            <person name="Schwartz D.C."/>
            <person name="Zhou S."/>
            <person name="Corby-Kistler H."/>
            <person name="Young S.K."/>
            <person name="Zeng Q."/>
            <person name="Gargeya S."/>
            <person name="Fitzgerald M."/>
            <person name="Haas B."/>
            <person name="Abouelleil A."/>
            <person name="Alvarado L."/>
            <person name="Arachchi H.M."/>
            <person name="Berlin A."/>
            <person name="Brown A."/>
            <person name="Chapman S.B."/>
            <person name="Chen Z."/>
            <person name="Dunbar C."/>
            <person name="Freedman E."/>
            <person name="Gearin G."/>
            <person name="Goldberg J."/>
            <person name="Griggs A."/>
            <person name="Gujja S."/>
            <person name="Heiman D."/>
            <person name="Howarth C."/>
            <person name="Larson L."/>
            <person name="Lui A."/>
            <person name="MacDonald P.J.P."/>
            <person name="Montmayeur A."/>
            <person name="Murphy C."/>
            <person name="Neiman D."/>
            <person name="Pearson M."/>
            <person name="Priest M."/>
            <person name="Roberts A."/>
            <person name="Saif S."/>
            <person name="Shea T."/>
            <person name="Shenoy N."/>
            <person name="Sisk P."/>
            <person name="Stolte C."/>
            <person name="Sykes S."/>
            <person name="Wortman J."/>
            <person name="Nusbaum C."/>
            <person name="Birren B."/>
        </authorList>
    </citation>
    <scope>NUCLEOTIDE SEQUENCE [LARGE SCALE GENOMIC DNA]</scope>
    <source>
        <strain evidence="5">25433</strain>
    </source>
</reference>
<dbReference type="PANTHER" id="PTHR46366">
    <property type="entry name" value="PRO-APOPTOTIC SERINE PROTEASE NMA111"/>
    <property type="match status" value="1"/>
</dbReference>
<keyword evidence="2" id="KW-0677">Repeat</keyword>
<accession>X0KQN7</accession>
<feature type="region of interest" description="Disordered" evidence="3">
    <location>
        <begin position="915"/>
        <end position="957"/>
    </location>
</feature>
<feature type="compositionally biased region" description="Acidic residues" evidence="3">
    <location>
        <begin position="948"/>
        <end position="957"/>
    </location>
</feature>
<dbReference type="InterPro" id="IPR009003">
    <property type="entry name" value="Peptidase_S1_PA"/>
</dbReference>
<dbReference type="Proteomes" id="UP000030701">
    <property type="component" value="Unassembled WGS sequence"/>
</dbReference>
<keyword evidence="1" id="KW-0053">Apoptosis</keyword>
<dbReference type="PANTHER" id="PTHR46366:SF8">
    <property type="entry name" value="PRO-APOPTOTIC SERINE PROTEASE NMA111"/>
    <property type="match status" value="1"/>
</dbReference>
<dbReference type="SUPFAM" id="SSF50494">
    <property type="entry name" value="Trypsin-like serine proteases"/>
    <property type="match status" value="2"/>
</dbReference>
<dbReference type="Gene3D" id="2.30.42.10">
    <property type="match status" value="1"/>
</dbReference>
<evidence type="ECO:0000313" key="5">
    <source>
        <dbReference type="EMBL" id="EXM15878.1"/>
    </source>
</evidence>
<evidence type="ECO:0000256" key="1">
    <source>
        <dbReference type="ARBA" id="ARBA00022703"/>
    </source>
</evidence>
<feature type="domain" description="PDZ-like" evidence="4">
    <location>
        <begin position="318"/>
        <end position="389"/>
    </location>
</feature>
<name>X0KQN7_FUSOX</name>
<dbReference type="SUPFAM" id="SSF50156">
    <property type="entry name" value="PDZ domain-like"/>
    <property type="match status" value="2"/>
</dbReference>
<proteinExistence type="predicted"/>
<dbReference type="Pfam" id="PF12812">
    <property type="entry name" value="PDZ_1"/>
    <property type="match status" value="1"/>
</dbReference>
<dbReference type="InterPro" id="IPR025926">
    <property type="entry name" value="PDZ-like_dom"/>
</dbReference>
<evidence type="ECO:0000259" key="4">
    <source>
        <dbReference type="Pfam" id="PF12812"/>
    </source>
</evidence>